<dbReference type="EMBL" id="GBXM01020677">
    <property type="protein sequence ID" value="JAH87900.1"/>
    <property type="molecule type" value="Transcribed_RNA"/>
</dbReference>
<name>A0A0E9WEB7_ANGAN</name>
<sequence length="27" mass="3262">MTDTFAFSRYSKSTVIFRLPFYKSLRV</sequence>
<reference evidence="1" key="1">
    <citation type="submission" date="2014-11" db="EMBL/GenBank/DDBJ databases">
        <authorList>
            <person name="Amaro Gonzalez C."/>
        </authorList>
    </citation>
    <scope>NUCLEOTIDE SEQUENCE</scope>
</reference>
<reference evidence="1" key="2">
    <citation type="journal article" date="2015" name="Fish Shellfish Immunol.">
        <title>Early steps in the European eel (Anguilla anguilla)-Vibrio vulnificus interaction in the gills: Role of the RtxA13 toxin.</title>
        <authorList>
            <person name="Callol A."/>
            <person name="Pajuelo D."/>
            <person name="Ebbesson L."/>
            <person name="Teles M."/>
            <person name="MacKenzie S."/>
            <person name="Amaro C."/>
        </authorList>
    </citation>
    <scope>NUCLEOTIDE SEQUENCE</scope>
</reference>
<dbReference type="AlphaFoldDB" id="A0A0E9WEB7"/>
<proteinExistence type="predicted"/>
<protein>
    <submittedName>
        <fullName evidence="1">Uncharacterized protein</fullName>
    </submittedName>
</protein>
<evidence type="ECO:0000313" key="1">
    <source>
        <dbReference type="EMBL" id="JAH87900.1"/>
    </source>
</evidence>
<accession>A0A0E9WEB7</accession>
<organism evidence="1">
    <name type="scientific">Anguilla anguilla</name>
    <name type="common">European freshwater eel</name>
    <name type="synonym">Muraena anguilla</name>
    <dbReference type="NCBI Taxonomy" id="7936"/>
    <lineage>
        <taxon>Eukaryota</taxon>
        <taxon>Metazoa</taxon>
        <taxon>Chordata</taxon>
        <taxon>Craniata</taxon>
        <taxon>Vertebrata</taxon>
        <taxon>Euteleostomi</taxon>
        <taxon>Actinopterygii</taxon>
        <taxon>Neopterygii</taxon>
        <taxon>Teleostei</taxon>
        <taxon>Anguilliformes</taxon>
        <taxon>Anguillidae</taxon>
        <taxon>Anguilla</taxon>
    </lineage>
</organism>